<gene>
    <name evidence="1" type="ORF">OWV82_016616</name>
</gene>
<sequence length="1030" mass="115811">MYARRIKGKNQSWGFVFQPSKYLFGPNISECACARPFSHASALRNHLSNGSLIRRSLLDSVSSRCVVPRNSYTGLEVRSSLCFQSIQSCAFSSEGDGRNASENNHKPINEGANFDKGDKGKNRREIFKENVRHCDAHARLGDIEQKEWLNNEKLAIESKKKESPFLTRRERFKNEFSRRVVPWEKINISWETFPYYIHEHTKNVLVECVASNLKHKKFTASYGARLTSSSGRILLRSVPGTELYRERLVRALARDLRVPLLVLDSSILAPYDFGDDCSSECEDDYEDCTSESEVEDENDASNEEEWTSSNDAKTDCSDDEVDVQATAEAALRKLVPYNLEDLEKKLSSEIEGSSESSKSDTGEPSDKAKQPLRKGDRVKYIGPSVHIEADNRIILGKIMTSDGPKNAYTIIPGRPLSSGQRGEVYEVNGDRVAVILDISGGNKVNEGEKDEKVAEQPAKPPVYWIDVKDIEHDLDTQAEDCYIAMEALCEVLHSAQPVIVYFPDSSQWLSRAVPRSNRKEFISKVQEMFDQLSGPVVLICGQNKVETGSKEKEKFTMILPNFGRLAKLPLPLKQLTEGLKATKTSNDNEIYKLFANVVTIYPPQEEDLLRMFNKQVEEDRRIVIYRSNLNELHKVLEENEMSCTDLLHVNTDGVILTKQKAEKVVGWAKNHLLSSCLLPSIKGGRLYLPRECLEIAILRLQDQETASRKPTQNLKNLAKDEYESNFVSAVVPPGEIGVRFDDIGALEDVKKALNELVILPMRRPELFSRGNLLRPCKGILLFGPPGTGKTLLAKALATEAGANFISITGSTLTSKWFGDAEKLTKALFSFASKLAPVIIFVDEVDSLLGARGGAFEHEATRRMRNEFMSAWDGLRSKESQRILILGATNRPFDLDDAVIRRLPRRIYVDLPDAENRMKILRIFLGHENLEADFQYYELANVTEGYSGSDLKNLCIAAAYRPVQELLEDETKRGQNDAAPVLRPLTLEDFIQSKSKVGPSVAYDAASMNELRKWNEQYGEGGSRRKSPFGF</sequence>
<proteinExistence type="predicted"/>
<reference evidence="1 2" key="1">
    <citation type="journal article" date="2023" name="Science">
        <title>Complex scaffold remodeling in plant triterpene biosynthesis.</title>
        <authorList>
            <person name="De La Pena R."/>
            <person name="Hodgson H."/>
            <person name="Liu J.C."/>
            <person name="Stephenson M.J."/>
            <person name="Martin A.C."/>
            <person name="Owen C."/>
            <person name="Harkess A."/>
            <person name="Leebens-Mack J."/>
            <person name="Jimenez L.E."/>
            <person name="Osbourn A."/>
            <person name="Sattely E.S."/>
        </authorList>
    </citation>
    <scope>NUCLEOTIDE SEQUENCE [LARGE SCALE GENOMIC DNA]</scope>
    <source>
        <strain evidence="2">cv. JPN11</strain>
        <tissue evidence="1">Leaf</tissue>
    </source>
</reference>
<dbReference type="Proteomes" id="UP001164539">
    <property type="component" value="Chromosome 9"/>
</dbReference>
<comment type="caution">
    <text evidence="1">The sequence shown here is derived from an EMBL/GenBank/DDBJ whole genome shotgun (WGS) entry which is preliminary data.</text>
</comment>
<evidence type="ECO:0000313" key="1">
    <source>
        <dbReference type="EMBL" id="KAJ4710429.1"/>
    </source>
</evidence>
<evidence type="ECO:0000313" key="2">
    <source>
        <dbReference type="Proteomes" id="UP001164539"/>
    </source>
</evidence>
<keyword evidence="1" id="KW-0378">Hydrolase</keyword>
<dbReference type="EMBL" id="CM051402">
    <property type="protein sequence ID" value="KAJ4710429.1"/>
    <property type="molecule type" value="Genomic_DNA"/>
</dbReference>
<keyword evidence="2" id="KW-1185">Reference proteome</keyword>
<organism evidence="1 2">
    <name type="scientific">Melia azedarach</name>
    <name type="common">Chinaberry tree</name>
    <dbReference type="NCBI Taxonomy" id="155640"/>
    <lineage>
        <taxon>Eukaryota</taxon>
        <taxon>Viridiplantae</taxon>
        <taxon>Streptophyta</taxon>
        <taxon>Embryophyta</taxon>
        <taxon>Tracheophyta</taxon>
        <taxon>Spermatophyta</taxon>
        <taxon>Magnoliopsida</taxon>
        <taxon>eudicotyledons</taxon>
        <taxon>Gunneridae</taxon>
        <taxon>Pentapetalae</taxon>
        <taxon>rosids</taxon>
        <taxon>malvids</taxon>
        <taxon>Sapindales</taxon>
        <taxon>Meliaceae</taxon>
        <taxon>Melia</taxon>
    </lineage>
</organism>
<accession>A0ACC1XHI9</accession>
<protein>
    <submittedName>
        <fullName evidence="1">P-loop containing nucleoside triphosphate hydrolases superfamily protein</fullName>
    </submittedName>
</protein>
<name>A0ACC1XHI9_MELAZ</name>